<dbReference type="SUPFAM" id="SSF56796">
    <property type="entry name" value="Dehydroquinate synthase-like"/>
    <property type="match status" value="1"/>
</dbReference>
<dbReference type="RefSeq" id="WP_047243572.1">
    <property type="nucleotide sequence ID" value="NZ_CP142381.1"/>
</dbReference>
<dbReference type="InterPro" id="IPR056179">
    <property type="entry name" value="DHQS_C"/>
</dbReference>
<evidence type="ECO:0000256" key="1">
    <source>
        <dbReference type="ARBA" id="ARBA00001911"/>
    </source>
</evidence>
<dbReference type="PANTHER" id="PTHR43622:SF7">
    <property type="entry name" value="3-DEHYDROQUINATE SYNTHASE, CHLOROPLASTIC"/>
    <property type="match status" value="1"/>
</dbReference>
<dbReference type="CDD" id="cd08198">
    <property type="entry name" value="DHQS-like"/>
    <property type="match status" value="1"/>
</dbReference>
<evidence type="ECO:0000313" key="9">
    <source>
        <dbReference type="Proteomes" id="UP000711178"/>
    </source>
</evidence>
<dbReference type="Gene3D" id="3.40.50.1970">
    <property type="match status" value="1"/>
</dbReference>
<keyword evidence="3" id="KW-0520">NAD</keyword>
<reference evidence="8 9" key="1">
    <citation type="submission" date="2021-05" db="EMBL/GenBank/DDBJ databases">
        <title>Draft Whole Genome Sequencing Of Biosensor Chromobacterium violaceum Strain CV026 Reveals A Regulatory RNA In Chromobacterium violaceum Phenotype Regulatory Network.</title>
        <authorList>
            <person name="Hong K.W."/>
            <person name="Chan K.G."/>
            <person name="Chang C.-Y."/>
        </authorList>
    </citation>
    <scope>NUCLEOTIDE SEQUENCE [LARGE SCALE GENOMIC DNA]</scope>
    <source>
        <strain evidence="8 9">ATCC 31532</strain>
    </source>
</reference>
<keyword evidence="4" id="KW-0057">Aromatic amino acid biosynthesis</keyword>
<evidence type="ECO:0000256" key="5">
    <source>
        <dbReference type="ARBA" id="ARBA00023239"/>
    </source>
</evidence>
<evidence type="ECO:0000259" key="7">
    <source>
        <dbReference type="Pfam" id="PF24621"/>
    </source>
</evidence>
<dbReference type="NCBIfam" id="NF004852">
    <property type="entry name" value="PRK06203.1"/>
    <property type="match status" value="1"/>
</dbReference>
<name>A0ABS7FIX4_9NEIS</name>
<dbReference type="Pfam" id="PF24621">
    <property type="entry name" value="DHQS_C"/>
    <property type="match status" value="1"/>
</dbReference>
<dbReference type="EMBL" id="JAHDTB010000016">
    <property type="protein sequence ID" value="MBW8289258.1"/>
    <property type="molecule type" value="Genomic_DNA"/>
</dbReference>
<keyword evidence="9" id="KW-1185">Reference proteome</keyword>
<proteinExistence type="predicted"/>
<feature type="domain" description="3-dehydroquinate synthase N-terminal" evidence="6">
    <location>
        <begin position="97"/>
        <end position="207"/>
    </location>
</feature>
<dbReference type="Proteomes" id="UP000711178">
    <property type="component" value="Unassembled WGS sequence"/>
</dbReference>
<evidence type="ECO:0000256" key="2">
    <source>
        <dbReference type="ARBA" id="ARBA00022605"/>
    </source>
</evidence>
<evidence type="ECO:0000256" key="4">
    <source>
        <dbReference type="ARBA" id="ARBA00023141"/>
    </source>
</evidence>
<accession>A0ABS7FIX4</accession>
<comment type="cofactor">
    <cofactor evidence="1">
        <name>NAD(+)</name>
        <dbReference type="ChEBI" id="CHEBI:57540"/>
    </cofactor>
</comment>
<feature type="domain" description="3-dehydroquinate synthase C-terminal" evidence="7">
    <location>
        <begin position="211"/>
        <end position="338"/>
    </location>
</feature>
<protein>
    <submittedName>
        <fullName evidence="8">3-dehydroquinate synthase</fullName>
        <ecNumber evidence="8">4.2.3.4</ecNumber>
    </submittedName>
</protein>
<dbReference type="PANTHER" id="PTHR43622">
    <property type="entry name" value="3-DEHYDROQUINATE SYNTHASE"/>
    <property type="match status" value="1"/>
</dbReference>
<evidence type="ECO:0000313" key="8">
    <source>
        <dbReference type="EMBL" id="MBW8289258.1"/>
    </source>
</evidence>
<keyword evidence="5 8" id="KW-0456">Lyase</keyword>
<comment type="caution">
    <text evidence="8">The sequence shown here is derived from an EMBL/GenBank/DDBJ whole genome shotgun (WGS) entry which is preliminary data.</text>
</comment>
<evidence type="ECO:0000259" key="6">
    <source>
        <dbReference type="Pfam" id="PF01761"/>
    </source>
</evidence>
<keyword evidence="2" id="KW-0028">Amino-acid biosynthesis</keyword>
<dbReference type="InterPro" id="IPR050071">
    <property type="entry name" value="Dehydroquinate_synthase"/>
</dbReference>
<gene>
    <name evidence="8" type="ORF">KIF53_16620</name>
</gene>
<organism evidence="8 9">
    <name type="scientific">Chromobacterium subtsugae</name>
    <dbReference type="NCBI Taxonomy" id="251747"/>
    <lineage>
        <taxon>Bacteria</taxon>
        <taxon>Pseudomonadati</taxon>
        <taxon>Pseudomonadota</taxon>
        <taxon>Betaproteobacteria</taxon>
        <taxon>Neisseriales</taxon>
        <taxon>Chromobacteriaceae</taxon>
        <taxon>Chromobacterium</taxon>
    </lineage>
</organism>
<dbReference type="GeneID" id="89686626"/>
<dbReference type="GO" id="GO:0003856">
    <property type="term" value="F:3-dehydroquinate synthase activity"/>
    <property type="evidence" value="ECO:0007669"/>
    <property type="project" value="UniProtKB-EC"/>
</dbReference>
<sequence>MPALDDGSKTNGISHDSIRQRFSVSYEYQVWFTRKLLQPDNPTLRDAICREASHIRHRFVVVIDQGVAQHHPSLAQDFQRYADHHRDCLQLAAAPRVLPGGEAVKNHPVMLEALQQWLHDEHIDRHSYVVIVGGGALLDMAGFAAATAHRGIRTIRVPTTVLSQNDSGVGVKTAVNAFGSKNFLGCFAPPYAVINDYDFIATLPMRARISGMAEAVKVAAIRDIAFFNWLGEHADALRRGDDDACQWMIRRCAELHLQHIAGAGDPFEFGNARPLDFGHWAAHKLEAMSHYQLSHGEAVAIGMALDTCYAAQSGLLPQQAAAQLCLLLEKLGFTLWTPLLEQRDGQGQLQVLAGLDEFREHLGGELTVTLLQRLGHGIEVHQMDKSLLASSISWLRHGMPEACA</sequence>
<dbReference type="Pfam" id="PF01761">
    <property type="entry name" value="DHQ_synthase"/>
    <property type="match status" value="1"/>
</dbReference>
<evidence type="ECO:0000256" key="3">
    <source>
        <dbReference type="ARBA" id="ARBA00023027"/>
    </source>
</evidence>
<dbReference type="InterPro" id="IPR030960">
    <property type="entry name" value="DHQS/DOIS_N"/>
</dbReference>
<dbReference type="Gene3D" id="1.20.1090.10">
    <property type="entry name" value="Dehydroquinate synthase-like - alpha domain"/>
    <property type="match status" value="1"/>
</dbReference>
<dbReference type="EC" id="4.2.3.4" evidence="8"/>